<dbReference type="Pfam" id="PF03551">
    <property type="entry name" value="PadR"/>
    <property type="match status" value="1"/>
</dbReference>
<dbReference type="GO" id="GO:0003677">
    <property type="term" value="F:DNA binding"/>
    <property type="evidence" value="ECO:0007669"/>
    <property type="project" value="UniProtKB-KW"/>
</dbReference>
<protein>
    <submittedName>
        <fullName evidence="3">DNA-binding PadR family transcriptional regulator</fullName>
    </submittedName>
</protein>
<dbReference type="SUPFAM" id="SSF46785">
    <property type="entry name" value="Winged helix' DNA-binding domain"/>
    <property type="match status" value="1"/>
</dbReference>
<dbReference type="PANTHER" id="PTHR43252">
    <property type="entry name" value="TRANSCRIPTIONAL REGULATOR YQJI"/>
    <property type="match status" value="1"/>
</dbReference>
<dbReference type="Gene3D" id="1.10.10.10">
    <property type="entry name" value="Winged helix-like DNA-binding domain superfamily/Winged helix DNA-binding domain"/>
    <property type="match status" value="1"/>
</dbReference>
<name>A0ABS4ZDG1_9ACTN</name>
<feature type="compositionally biased region" description="Gly residues" evidence="1">
    <location>
        <begin position="43"/>
        <end position="53"/>
    </location>
</feature>
<gene>
    <name evidence="3" type="ORF">JOF54_003988</name>
</gene>
<feature type="compositionally biased region" description="Basic residues" evidence="1">
    <location>
        <begin position="54"/>
        <end position="64"/>
    </location>
</feature>
<dbReference type="InterPro" id="IPR005149">
    <property type="entry name" value="Tscrpt_reg_PadR_N"/>
</dbReference>
<dbReference type="InterPro" id="IPR036390">
    <property type="entry name" value="WH_DNA-bd_sf"/>
</dbReference>
<evidence type="ECO:0000256" key="1">
    <source>
        <dbReference type="SAM" id="MobiDB-lite"/>
    </source>
</evidence>
<keyword evidence="3" id="KW-0238">DNA-binding</keyword>
<comment type="caution">
    <text evidence="3">The sequence shown here is derived from an EMBL/GenBank/DDBJ whole genome shotgun (WGS) entry which is preliminary data.</text>
</comment>
<dbReference type="InterPro" id="IPR036388">
    <property type="entry name" value="WH-like_DNA-bd_sf"/>
</dbReference>
<feature type="domain" description="Transcription regulator PadR N-terminal" evidence="2">
    <location>
        <begin position="74"/>
        <end position="141"/>
    </location>
</feature>
<sequence>MFYADEFRPHDGHTGPGPQGRRGHGGRGLRGGPDEERGRHGRGGPGPDGGGPRGGRRGGGRGRAGRGDVRIATLLLLSESPMHGYQLMQAMADRTDGAWRPSPGAVYPTIAQLEDEGLVTTEVDGGRKLVTLTAEGRAHVEEQRAGWGDPFGQVAGAAPGPDLRGPLHELHGAARQVAVSGTPAQVEAATAVLAEARRQLYLILAGEAEADRG</sequence>
<evidence type="ECO:0000313" key="4">
    <source>
        <dbReference type="Proteomes" id="UP000758168"/>
    </source>
</evidence>
<dbReference type="CDD" id="cd00090">
    <property type="entry name" value="HTH_ARSR"/>
    <property type="match status" value="1"/>
</dbReference>
<dbReference type="Proteomes" id="UP000758168">
    <property type="component" value="Unassembled WGS sequence"/>
</dbReference>
<feature type="region of interest" description="Disordered" evidence="1">
    <location>
        <begin position="1"/>
        <end position="66"/>
    </location>
</feature>
<dbReference type="InterPro" id="IPR011991">
    <property type="entry name" value="ArsR-like_HTH"/>
</dbReference>
<evidence type="ECO:0000259" key="2">
    <source>
        <dbReference type="Pfam" id="PF03551"/>
    </source>
</evidence>
<evidence type="ECO:0000313" key="3">
    <source>
        <dbReference type="EMBL" id="MBP2419066.1"/>
    </source>
</evidence>
<dbReference type="EMBL" id="JAGIOB010000001">
    <property type="protein sequence ID" value="MBP2419066.1"/>
    <property type="molecule type" value="Genomic_DNA"/>
</dbReference>
<organism evidence="3 4">
    <name type="scientific">Microlunatus capsulatus</name>
    <dbReference type="NCBI Taxonomy" id="99117"/>
    <lineage>
        <taxon>Bacteria</taxon>
        <taxon>Bacillati</taxon>
        <taxon>Actinomycetota</taxon>
        <taxon>Actinomycetes</taxon>
        <taxon>Propionibacteriales</taxon>
        <taxon>Propionibacteriaceae</taxon>
        <taxon>Microlunatus</taxon>
    </lineage>
</organism>
<accession>A0ABS4ZDG1</accession>
<proteinExistence type="predicted"/>
<feature type="compositionally biased region" description="Basic and acidic residues" evidence="1">
    <location>
        <begin position="1"/>
        <end position="13"/>
    </location>
</feature>
<reference evidence="3 4" key="1">
    <citation type="submission" date="2021-03" db="EMBL/GenBank/DDBJ databases">
        <title>Sequencing the genomes of 1000 actinobacteria strains.</title>
        <authorList>
            <person name="Klenk H.-P."/>
        </authorList>
    </citation>
    <scope>NUCLEOTIDE SEQUENCE [LARGE SCALE GENOMIC DNA]</scope>
    <source>
        <strain evidence="3 4">DSM 12936</strain>
    </source>
</reference>
<dbReference type="PANTHER" id="PTHR43252:SF2">
    <property type="entry name" value="TRANSCRIPTION REGULATOR, PADR-LIKE FAMILY"/>
    <property type="match status" value="1"/>
</dbReference>
<keyword evidence="4" id="KW-1185">Reference proteome</keyword>
<dbReference type="RefSeq" id="WP_210059159.1">
    <property type="nucleotide sequence ID" value="NZ_BAAAMH010000011.1"/>
</dbReference>